<dbReference type="NCBIfam" id="NF046100">
    <property type="entry name" value="RSP_2648_fam_PIN"/>
    <property type="match status" value="1"/>
</dbReference>
<evidence type="ECO:0000259" key="1">
    <source>
        <dbReference type="Pfam" id="PF13470"/>
    </source>
</evidence>
<dbReference type="SUPFAM" id="SSF88723">
    <property type="entry name" value="PIN domain-like"/>
    <property type="match status" value="1"/>
</dbReference>
<accession>A0A0F9EQB6</accession>
<organism evidence="2">
    <name type="scientific">marine sediment metagenome</name>
    <dbReference type="NCBI Taxonomy" id="412755"/>
    <lineage>
        <taxon>unclassified sequences</taxon>
        <taxon>metagenomes</taxon>
        <taxon>ecological metagenomes</taxon>
    </lineage>
</organism>
<evidence type="ECO:0000313" key="2">
    <source>
        <dbReference type="EMBL" id="KKL47095.1"/>
    </source>
</evidence>
<comment type="caution">
    <text evidence="2">The sequence shown here is derived from an EMBL/GenBank/DDBJ whole genome shotgun (WGS) entry which is preliminary data.</text>
</comment>
<dbReference type="AlphaFoldDB" id="A0A0F9EQB6"/>
<dbReference type="InterPro" id="IPR029060">
    <property type="entry name" value="PIN-like_dom_sf"/>
</dbReference>
<reference evidence="2" key="1">
    <citation type="journal article" date="2015" name="Nature">
        <title>Complex archaea that bridge the gap between prokaryotes and eukaryotes.</title>
        <authorList>
            <person name="Spang A."/>
            <person name="Saw J.H."/>
            <person name="Jorgensen S.L."/>
            <person name="Zaremba-Niedzwiedzka K."/>
            <person name="Martijn J."/>
            <person name="Lind A.E."/>
            <person name="van Eijk R."/>
            <person name="Schleper C."/>
            <person name="Guy L."/>
            <person name="Ettema T.J."/>
        </authorList>
    </citation>
    <scope>NUCLEOTIDE SEQUENCE</scope>
</reference>
<dbReference type="InterPro" id="IPR002716">
    <property type="entry name" value="PIN_dom"/>
</dbReference>
<protein>
    <recommendedName>
        <fullName evidence="1">PIN domain-containing protein</fullName>
    </recommendedName>
</protein>
<sequence>MPDRILLDACVLYPTVMREMLIGVAGKGAFTPLWSPRILEEWARAAIKIGPEGETWARAEIAQLRLVWPQAEIQLRDSLEQRLYLPDENDIHVLAAAITGSADMIMTLNKKDFPRNTLADEGLERVDPDGYLYALWLADSATVEQVAQDVTAQARRLSGEDWTPRGLLKKARMPRLAKALA</sequence>
<name>A0A0F9EQB6_9ZZZZ</name>
<dbReference type="EMBL" id="LAZR01033793">
    <property type="protein sequence ID" value="KKL47095.1"/>
    <property type="molecule type" value="Genomic_DNA"/>
</dbReference>
<dbReference type="Pfam" id="PF13470">
    <property type="entry name" value="PIN_3"/>
    <property type="match status" value="1"/>
</dbReference>
<gene>
    <name evidence="2" type="ORF">LCGC14_2338960</name>
</gene>
<feature type="domain" description="PIN" evidence="1">
    <location>
        <begin position="4"/>
        <end position="111"/>
    </location>
</feature>
<proteinExistence type="predicted"/>